<proteinExistence type="inferred from homology"/>
<dbReference type="InterPro" id="IPR051465">
    <property type="entry name" value="Cell_Envelope_Struct_Comp"/>
</dbReference>
<dbReference type="Pfam" id="PF00395">
    <property type="entry name" value="SLH"/>
    <property type="match status" value="1"/>
</dbReference>
<comment type="similarity">
    <text evidence="1 2">Belongs to the OprB family.</text>
</comment>
<accession>A0A928VLD8</accession>
<dbReference type="PANTHER" id="PTHR43308:SF1">
    <property type="entry name" value="OUTER MEMBRANE PROTEIN ALPHA"/>
    <property type="match status" value="1"/>
</dbReference>
<dbReference type="Proteomes" id="UP000625316">
    <property type="component" value="Unassembled WGS sequence"/>
</dbReference>
<evidence type="ECO:0000256" key="2">
    <source>
        <dbReference type="RuleBase" id="RU363072"/>
    </source>
</evidence>
<dbReference type="InterPro" id="IPR047684">
    <property type="entry name" value="Por_som-like"/>
</dbReference>
<gene>
    <name evidence="4" type="ORF">IQ266_01890</name>
</gene>
<dbReference type="Gene3D" id="2.40.160.180">
    <property type="entry name" value="Carbohydrate-selective porin OprB"/>
    <property type="match status" value="1"/>
</dbReference>
<evidence type="ECO:0000256" key="1">
    <source>
        <dbReference type="ARBA" id="ARBA00008769"/>
    </source>
</evidence>
<comment type="caution">
    <text evidence="4">The sequence shown here is derived from an EMBL/GenBank/DDBJ whole genome shotgun (WGS) entry which is preliminary data.</text>
</comment>
<dbReference type="GO" id="GO:0015288">
    <property type="term" value="F:porin activity"/>
    <property type="evidence" value="ECO:0007669"/>
    <property type="project" value="InterPro"/>
</dbReference>
<dbReference type="GO" id="GO:0016020">
    <property type="term" value="C:membrane"/>
    <property type="evidence" value="ECO:0007669"/>
    <property type="project" value="InterPro"/>
</dbReference>
<reference evidence="4" key="1">
    <citation type="submission" date="2020-10" db="EMBL/GenBank/DDBJ databases">
        <authorList>
            <person name="Castelo-Branco R."/>
            <person name="Eusebio N."/>
            <person name="Adriana R."/>
            <person name="Vieira A."/>
            <person name="Brugerolle De Fraissinette N."/>
            <person name="Rezende De Castro R."/>
            <person name="Schneider M.P."/>
            <person name="Vasconcelos V."/>
            <person name="Leao P.N."/>
        </authorList>
    </citation>
    <scope>NUCLEOTIDE SEQUENCE</scope>
    <source>
        <strain evidence="4">LEGE 11480</strain>
    </source>
</reference>
<dbReference type="EMBL" id="JADEXQ010000004">
    <property type="protein sequence ID" value="MBE9028507.1"/>
    <property type="molecule type" value="Genomic_DNA"/>
</dbReference>
<sequence length="531" mass="57254">MNYSILKWALVAPTLTAVALIAPNAQATELTVAELDQPAESMASVTSVSQLSDVRPTDWAFQALQSLVERYGCIAGYPDKTYRGNRAMTRYEFAAGLNACMDRVNELIAAATNDMASKQDLATLQKLQEDFAAELATLRGRVDAVEAKTATLEKQQFSTTTKLKGEVLFAISGLLGDERADGSGADLDDQTIFTNRARLNLESSFTGKDRLRVRLQARNTPSFSGASGTNMTRLGFDGDSGNNVTVSKLYYRFPVGERLKIQVDAASASFHNGYVTRVTPFGSSGSGAITRYGRFTPNIRPGGTGGAGISARYKFNKMFSLEAGYITDRSSNLPVDKQGLFDGSNKAIVQLVAKPIKNLTVGVSYGHAYYQAGDVNVTASMGSGFARRPFGNGSATRTNEIAAQARYKLNKQLEVGGWYGVQLADQVVGGTGEATVTNWMAWLAANDFGSKGNTLGLMFGMPPKVTSTGGGLVRPVNNGDNDTSYHLEAFYKYKLNKKILITPGLAVIFNPEHNNSNDTIFVGTIRTTFKF</sequence>
<organism evidence="4 5">
    <name type="scientific">Romeriopsis navalis LEGE 11480</name>
    <dbReference type="NCBI Taxonomy" id="2777977"/>
    <lineage>
        <taxon>Bacteria</taxon>
        <taxon>Bacillati</taxon>
        <taxon>Cyanobacteriota</taxon>
        <taxon>Cyanophyceae</taxon>
        <taxon>Leptolyngbyales</taxon>
        <taxon>Leptolyngbyaceae</taxon>
        <taxon>Romeriopsis</taxon>
        <taxon>Romeriopsis navalis</taxon>
    </lineage>
</organism>
<feature type="chain" id="PRO_5038159709" evidence="2">
    <location>
        <begin position="28"/>
        <end position="531"/>
    </location>
</feature>
<dbReference type="InterPro" id="IPR007049">
    <property type="entry name" value="Carb-sel_porin_OprB"/>
</dbReference>
<evidence type="ECO:0000313" key="5">
    <source>
        <dbReference type="Proteomes" id="UP000625316"/>
    </source>
</evidence>
<evidence type="ECO:0000259" key="3">
    <source>
        <dbReference type="PROSITE" id="PS51272"/>
    </source>
</evidence>
<dbReference type="Pfam" id="PF04966">
    <property type="entry name" value="OprB"/>
    <property type="match status" value="1"/>
</dbReference>
<dbReference type="PANTHER" id="PTHR43308">
    <property type="entry name" value="OUTER MEMBRANE PROTEIN ALPHA-RELATED"/>
    <property type="match status" value="1"/>
</dbReference>
<feature type="domain" description="SLH" evidence="3">
    <location>
        <begin position="47"/>
        <end position="111"/>
    </location>
</feature>
<evidence type="ECO:0000313" key="4">
    <source>
        <dbReference type="EMBL" id="MBE9028507.1"/>
    </source>
</evidence>
<keyword evidence="2" id="KW-0732">Signal</keyword>
<dbReference type="SUPFAM" id="SSF56935">
    <property type="entry name" value="Porins"/>
    <property type="match status" value="1"/>
</dbReference>
<feature type="signal peptide" evidence="2">
    <location>
        <begin position="1"/>
        <end position="27"/>
    </location>
</feature>
<protein>
    <submittedName>
        <fullName evidence="4">Iron uptake porin</fullName>
    </submittedName>
</protein>
<name>A0A928VLD8_9CYAN</name>
<keyword evidence="5" id="KW-1185">Reference proteome</keyword>
<dbReference type="InterPro" id="IPR001119">
    <property type="entry name" value="SLH_dom"/>
</dbReference>
<dbReference type="PROSITE" id="PS51272">
    <property type="entry name" value="SLH"/>
    <property type="match status" value="1"/>
</dbReference>
<dbReference type="InterPro" id="IPR038673">
    <property type="entry name" value="OprB_sf"/>
</dbReference>
<dbReference type="NCBIfam" id="NF033921">
    <property type="entry name" value="por_somb"/>
    <property type="match status" value="1"/>
</dbReference>
<dbReference type="RefSeq" id="WP_264323331.1">
    <property type="nucleotide sequence ID" value="NZ_JADEXQ010000004.1"/>
</dbReference>
<dbReference type="GO" id="GO:0008643">
    <property type="term" value="P:carbohydrate transport"/>
    <property type="evidence" value="ECO:0007669"/>
    <property type="project" value="InterPro"/>
</dbReference>
<dbReference type="AlphaFoldDB" id="A0A928VLD8"/>